<keyword evidence="3" id="KW-1185">Reference proteome</keyword>
<proteinExistence type="predicted"/>
<dbReference type="HOGENOM" id="CLU_002279_0_0_1"/>
<feature type="region of interest" description="Disordered" evidence="1">
    <location>
        <begin position="165"/>
        <end position="206"/>
    </location>
</feature>
<dbReference type="Proteomes" id="UP000053820">
    <property type="component" value="Unassembled WGS sequence"/>
</dbReference>
<sequence>MENSKRETASVYHKIMEVFPKVQIPKPSQGPFNPSPISSVPSSISMTSIYDEIMNVLPKTEIPSSVLSRTPPSISMTYDQVMSALSATNVPPPRSSAVSSPIGSFLPAPASISYEDIMKKLSLVDMPLVGPLSSQSSQVTPEMDKHFKAITEQCFDLYHASNHDLEDGDVPDSSDSVHSEYVPDGVHGHSTPEGSDGIPDANAGIGSDATPSTEHIIMCAMARPTAWAEAYYNIPTLKHGAWVDGAVINFYLMSRWYAVQGRTHVRWVDLISAQLSFGEHNVYQPPSEEEISLFRMRHLVHASSFDPSVPVALVVMHGQHYFVAVFDYLAATAYVLGRRISGVGTLPEPYYDPELDDWNLWRGPHYWARVATLHGHNAGDVTNVDVIVRNWAQNGFDCGPIACFVLESLMNNGMNQNNGPSVHIPTIPCGHQLRLNMFYHVKEACRRSWIDYRYLLMAELPPNDIWMQPEWNNIDAIDENALREMERDPSGEQHASIERDINICMANCTKCHRPLLTDIRESSESAPTSDARGQDRPDTLKSATQHTQEEHSRPYVQVQSSRLNDRSKRLKDLLSRYPYVNLARDREAALPHAVGGRKEICTSDEEDTSQLESGDENAREQQNNSRNTRKNAYKGQRWRDPNPSFDEYEGGPSLESLRMDWNFRDFEQSYYPSGVWTAFRDYGYRIRPSFNQMFYLCPPVRVVDHILCVGLVHKGPTPRGQVGSQVTGNYSLSRAPFLRYMDSERGQEVEVNDVAIMGAAEMLALGTAGSDTCFNAFVCGRHQGCHIFLDLERDGVHLGIQNVKISVDIDSFIWVTHQLRCHSSSMIAVHQAPLIINKEAPIRKNNHIYLDILIPQSEEDKEQPGGRTEWLSMPFPLSGTPHVRFGTLGYQSSVNVYICFPRMIHKDERTKQRASMVPKVIQDFFWDHVLLPAIEENSKCSLKPYLASSVKEANFKSRKGVKKADVGAAKSIPLSDDMLCKVQASMKEIIREDPQRFAHFGSFFFVVEGKGIKLWTTSESPKVSPFQMLQDRFPALDWTRMMDRDYGELYMDIGISFHPNIDQDLVGLWRLEAVEASFGAAGFNLGTIHHACTLGRYGGLQAQMSQKRTKQTHICFRSSYNLFYEIIRPNNNTPTFVPDKDAYQLSEFFMKECAAMVSMYRGKAKGRSFGVRDEYRLGGIAAVEVLSDLTRLAKRYLLSEPILWIPTNVWLDFLAMRIKGLQKAQITFKQLNPLNLGIFTGIICYLIRCVTGTPIQMEKHNRKSMSRLQFRDVCERFGMFFLVDLNLHRKPYLPNVQGRDDLEVLRVVGGIIKIGKKARSIRPTLALEEEEEGTFPIGRMPTWQELVKAIREKPWQVMKAWEWNPSFVYLEARVGSLFIKFTCQLWMHLQPSWFADSSADAIPQPDSLEQAILCWSIGSVYKTLVNCFFEACNAQLPGSASIPGRPQSSFEERVGIFFPDPHQSSPPSSKSSWMCFWKKPGYIAEYHEMVKNMPEKELEILKELKKIFVSLQCLPVAMRSTKKTSGQTWTVKLGKLRIATNPLFYRIEGLSGEPSQPRKRQRGARAIKSNKAFHMDLLQISGYDEVLARNALAQERRALNNIRQRRSARSKNVRKPPPPRKKSLVQAPQRDSVIPSPPPPSRAKADDAVASRNIQDKGDMDMDIEMDYNDSEDEDEEDEDGENEDEYGDGDMEDDDDDEGEEDEVVYMDDS</sequence>
<accession>A0A0C9V1G3</accession>
<feature type="compositionally biased region" description="Acidic residues" evidence="1">
    <location>
        <begin position="602"/>
        <end position="615"/>
    </location>
</feature>
<feature type="region of interest" description="Disordered" evidence="1">
    <location>
        <begin position="519"/>
        <end position="564"/>
    </location>
</feature>
<organism evidence="2 3">
    <name type="scientific">Hydnomerulius pinastri MD-312</name>
    <dbReference type="NCBI Taxonomy" id="994086"/>
    <lineage>
        <taxon>Eukaryota</taxon>
        <taxon>Fungi</taxon>
        <taxon>Dikarya</taxon>
        <taxon>Basidiomycota</taxon>
        <taxon>Agaricomycotina</taxon>
        <taxon>Agaricomycetes</taxon>
        <taxon>Agaricomycetidae</taxon>
        <taxon>Boletales</taxon>
        <taxon>Boletales incertae sedis</taxon>
        <taxon>Leucogyrophana</taxon>
    </lineage>
</organism>
<feature type="compositionally biased region" description="Acidic residues" evidence="1">
    <location>
        <begin position="1661"/>
        <end position="1711"/>
    </location>
</feature>
<feature type="region of interest" description="Disordered" evidence="1">
    <location>
        <begin position="592"/>
        <end position="651"/>
    </location>
</feature>
<feature type="region of interest" description="Disordered" evidence="1">
    <location>
        <begin position="1598"/>
        <end position="1711"/>
    </location>
</feature>
<reference evidence="2 3" key="1">
    <citation type="submission" date="2014-04" db="EMBL/GenBank/DDBJ databases">
        <title>Evolutionary Origins and Diversification of the Mycorrhizal Mutualists.</title>
        <authorList>
            <consortium name="DOE Joint Genome Institute"/>
            <consortium name="Mycorrhizal Genomics Consortium"/>
            <person name="Kohler A."/>
            <person name="Kuo A."/>
            <person name="Nagy L.G."/>
            <person name="Floudas D."/>
            <person name="Copeland A."/>
            <person name="Barry K.W."/>
            <person name="Cichocki N."/>
            <person name="Veneault-Fourrey C."/>
            <person name="LaButti K."/>
            <person name="Lindquist E.A."/>
            <person name="Lipzen A."/>
            <person name="Lundell T."/>
            <person name="Morin E."/>
            <person name="Murat C."/>
            <person name="Riley R."/>
            <person name="Ohm R."/>
            <person name="Sun H."/>
            <person name="Tunlid A."/>
            <person name="Henrissat B."/>
            <person name="Grigoriev I.V."/>
            <person name="Hibbett D.S."/>
            <person name="Martin F."/>
        </authorList>
    </citation>
    <scope>NUCLEOTIDE SEQUENCE [LARGE SCALE GENOMIC DNA]</scope>
    <source>
        <strain evidence="2 3">MD-312</strain>
    </source>
</reference>
<feature type="compositionally biased region" description="Basic residues" evidence="1">
    <location>
        <begin position="1603"/>
        <end position="1623"/>
    </location>
</feature>
<gene>
    <name evidence="2" type="ORF">HYDPIDRAFT_33540</name>
</gene>
<evidence type="ECO:0000313" key="3">
    <source>
        <dbReference type="Proteomes" id="UP000053820"/>
    </source>
</evidence>
<dbReference type="OrthoDB" id="3243290at2759"/>
<dbReference type="EMBL" id="KN839898">
    <property type="protein sequence ID" value="KIJ59094.1"/>
    <property type="molecule type" value="Genomic_DNA"/>
</dbReference>
<name>A0A0C9V1G3_9AGAM</name>
<evidence type="ECO:0000313" key="2">
    <source>
        <dbReference type="EMBL" id="KIJ59094.1"/>
    </source>
</evidence>
<evidence type="ECO:0000256" key="1">
    <source>
        <dbReference type="SAM" id="MobiDB-lite"/>
    </source>
</evidence>
<feature type="compositionally biased region" description="Basic and acidic residues" evidence="1">
    <location>
        <begin position="1643"/>
        <end position="1660"/>
    </location>
</feature>
<protein>
    <submittedName>
        <fullName evidence="2">Unplaced genomic scaffold scaffold_64, whole genome shotgun sequence</fullName>
    </submittedName>
</protein>